<organism evidence="2 3">
    <name type="scientific">Clostridium scatologenes</name>
    <dbReference type="NCBI Taxonomy" id="1548"/>
    <lineage>
        <taxon>Bacteria</taxon>
        <taxon>Bacillati</taxon>
        <taxon>Bacillota</taxon>
        <taxon>Clostridia</taxon>
        <taxon>Eubacteriales</taxon>
        <taxon>Clostridiaceae</taxon>
        <taxon>Clostridium</taxon>
    </lineage>
</organism>
<dbReference type="GO" id="GO:0016020">
    <property type="term" value="C:membrane"/>
    <property type="evidence" value="ECO:0007669"/>
    <property type="project" value="InterPro"/>
</dbReference>
<evidence type="ECO:0008006" key="4">
    <source>
        <dbReference type="Google" id="ProtNLM"/>
    </source>
</evidence>
<protein>
    <recommendedName>
        <fullName evidence="4">YggT family protein</fullName>
    </recommendedName>
</protein>
<accession>A0A0E3K1S4</accession>
<evidence type="ECO:0000256" key="1">
    <source>
        <dbReference type="SAM" id="Phobius"/>
    </source>
</evidence>
<reference evidence="2 3" key="1">
    <citation type="journal article" date="2015" name="J. Biotechnol.">
        <title>Complete genome sequence of a malodorant-producing acetogen, Clostridium scatologenes ATCC 25775(T).</title>
        <authorList>
            <person name="Zhu Z."/>
            <person name="Guo T."/>
            <person name="Zheng H."/>
            <person name="Song T."/>
            <person name="Ouyang P."/>
            <person name="Xie J."/>
        </authorList>
    </citation>
    <scope>NUCLEOTIDE SEQUENCE [LARGE SCALE GENOMIC DNA]</scope>
    <source>
        <strain evidence="2 3">ATCC 25775</strain>
    </source>
</reference>
<keyword evidence="1" id="KW-0812">Transmembrane</keyword>
<evidence type="ECO:0000313" key="2">
    <source>
        <dbReference type="EMBL" id="AKA70233.1"/>
    </source>
</evidence>
<feature type="transmembrane region" description="Helical" evidence="1">
    <location>
        <begin position="12"/>
        <end position="31"/>
    </location>
</feature>
<name>A0A0E3K1S4_CLOSL</name>
<keyword evidence="3" id="KW-1185">Reference proteome</keyword>
<dbReference type="HOGENOM" id="CLU_136788_1_1_9"/>
<dbReference type="Pfam" id="PF02325">
    <property type="entry name" value="CCB3_YggT"/>
    <property type="match status" value="1"/>
</dbReference>
<dbReference type="Proteomes" id="UP000033115">
    <property type="component" value="Chromosome"/>
</dbReference>
<feature type="transmembrane region" description="Helical" evidence="1">
    <location>
        <begin position="60"/>
        <end position="80"/>
    </location>
</feature>
<dbReference type="EMBL" id="CP009933">
    <property type="protein sequence ID" value="AKA70233.1"/>
    <property type="molecule type" value="Genomic_DNA"/>
</dbReference>
<sequence>MISGTLVMALDLLFRFLEGAILLDVILSWVMPGRSNGFLDLLHVFTDPFMIPGRKIQEKLMPGFMIDFSPILALVILDIIRKIVFTVLL</sequence>
<evidence type="ECO:0000313" key="3">
    <source>
        <dbReference type="Proteomes" id="UP000033115"/>
    </source>
</evidence>
<keyword evidence="1" id="KW-1133">Transmembrane helix</keyword>
<dbReference type="STRING" id="1548.CSCA_3108"/>
<keyword evidence="1" id="KW-0472">Membrane</keyword>
<gene>
    <name evidence="2" type="ORF">CSCA_3108</name>
</gene>
<dbReference type="AlphaFoldDB" id="A0A0E3K1S4"/>
<dbReference type="RefSeq" id="WP_029161020.1">
    <property type="nucleotide sequence ID" value="NZ_CP009933.1"/>
</dbReference>
<dbReference type="KEGG" id="csq:CSCA_3108"/>
<proteinExistence type="predicted"/>
<dbReference type="InterPro" id="IPR003425">
    <property type="entry name" value="CCB3/YggT"/>
</dbReference>